<dbReference type="Gene3D" id="3.40.50.970">
    <property type="match status" value="2"/>
</dbReference>
<keyword evidence="11 14" id="KW-0786">Thiamine pyrophosphate</keyword>
<comment type="cofactor">
    <cofactor evidence="14">
        <name>Mg(2+)</name>
        <dbReference type="ChEBI" id="CHEBI:18420"/>
    </cofactor>
    <text evidence="14">Binds 1 Mg(2+) ion per subunit.</text>
</comment>
<dbReference type="PANTHER" id="PTHR18968:SF13">
    <property type="entry name" value="ACETOLACTATE SYNTHASE CATALYTIC SUBUNIT, MITOCHONDRIAL"/>
    <property type="match status" value="1"/>
</dbReference>
<dbReference type="GO" id="GO:0005948">
    <property type="term" value="C:acetolactate synthase complex"/>
    <property type="evidence" value="ECO:0007669"/>
    <property type="project" value="UniProtKB-ARBA"/>
</dbReference>
<comment type="cofactor">
    <cofactor evidence="14">
        <name>thiamine diphosphate</name>
        <dbReference type="ChEBI" id="CHEBI:58937"/>
    </cofactor>
    <text evidence="14">Binds 1 thiamine pyrophosphate per subunit.</text>
</comment>
<protein>
    <recommendedName>
        <fullName evidence="4 14">Acetolactate synthase</fullName>
        <ecNumber evidence="4 14">2.2.1.6</ecNumber>
    </recommendedName>
</protein>
<comment type="pathway">
    <text evidence="1 14">Amino-acid biosynthesis; L-isoleucine biosynthesis; L-isoleucine from 2-oxobutanoate: step 1/4.</text>
</comment>
<dbReference type="GO" id="GO:0009099">
    <property type="term" value="P:L-valine biosynthetic process"/>
    <property type="evidence" value="ECO:0007669"/>
    <property type="project" value="TreeGrafter"/>
</dbReference>
<dbReference type="GO" id="GO:0000287">
    <property type="term" value="F:magnesium ion binding"/>
    <property type="evidence" value="ECO:0007669"/>
    <property type="project" value="UniProtKB-UniRule"/>
</dbReference>
<keyword evidence="9" id="KW-0274">FAD</keyword>
<dbReference type="Gene3D" id="3.40.50.1220">
    <property type="entry name" value="TPP-binding domain"/>
    <property type="match status" value="1"/>
</dbReference>
<evidence type="ECO:0000256" key="12">
    <source>
        <dbReference type="ARBA" id="ARBA00023304"/>
    </source>
</evidence>
<evidence type="ECO:0000256" key="3">
    <source>
        <dbReference type="ARBA" id="ARBA00007812"/>
    </source>
</evidence>
<dbReference type="InterPro" id="IPR045229">
    <property type="entry name" value="TPP_enz"/>
</dbReference>
<feature type="domain" description="Thiamine pyrophosphate enzyme N-terminal TPP-binding" evidence="17">
    <location>
        <begin position="4"/>
        <end position="119"/>
    </location>
</feature>
<dbReference type="FunFam" id="3.40.50.970:FF:000007">
    <property type="entry name" value="Acetolactate synthase"/>
    <property type="match status" value="1"/>
</dbReference>
<comment type="pathway">
    <text evidence="2 14">Amino-acid biosynthesis; L-valine biosynthesis; L-valine from pyruvate: step 1/4.</text>
</comment>
<evidence type="ECO:0000256" key="11">
    <source>
        <dbReference type="ARBA" id="ARBA00023052"/>
    </source>
</evidence>
<dbReference type="InterPro" id="IPR012000">
    <property type="entry name" value="Thiamin_PyroP_enz_cen_dom"/>
</dbReference>
<evidence type="ECO:0000256" key="9">
    <source>
        <dbReference type="ARBA" id="ARBA00022827"/>
    </source>
</evidence>
<evidence type="ECO:0000256" key="6">
    <source>
        <dbReference type="ARBA" id="ARBA00022630"/>
    </source>
</evidence>
<feature type="domain" description="Thiamine pyrophosphate enzyme central" evidence="15">
    <location>
        <begin position="199"/>
        <end position="333"/>
    </location>
</feature>
<proteinExistence type="inferred from homology"/>
<evidence type="ECO:0000256" key="2">
    <source>
        <dbReference type="ARBA" id="ARBA00005025"/>
    </source>
</evidence>
<dbReference type="InterPro" id="IPR012001">
    <property type="entry name" value="Thiamin_PyroP_enz_TPP-bd_dom"/>
</dbReference>
<keyword evidence="5 14" id="KW-0028">Amino-acid biosynthesis</keyword>
<keyword evidence="8 14" id="KW-0479">Metal-binding</keyword>
<dbReference type="FunFam" id="3.40.50.970:FF:000016">
    <property type="entry name" value="Acetolactate synthase"/>
    <property type="match status" value="1"/>
</dbReference>
<organism evidence="18 19">
    <name type="scientific">Candidatus Anaerobiospirillum pullicola</name>
    <dbReference type="NCBI Taxonomy" id="2838451"/>
    <lineage>
        <taxon>Bacteria</taxon>
        <taxon>Pseudomonadati</taxon>
        <taxon>Pseudomonadota</taxon>
        <taxon>Gammaproteobacteria</taxon>
        <taxon>Aeromonadales</taxon>
        <taxon>Succinivibrionaceae</taxon>
        <taxon>Anaerobiospirillum</taxon>
    </lineage>
</organism>
<dbReference type="EC" id="2.2.1.6" evidence="4 14"/>
<evidence type="ECO:0000313" key="19">
    <source>
        <dbReference type="Proteomes" id="UP000733611"/>
    </source>
</evidence>
<sequence>MSKMSGAQMLVRTLEDLGVEYLFGYPGGAVIDIYDALQHSEKIKHVLARHEQGACHMADGYARTTGKVGCALVTSGPGATNAVTAIATAYMDSIPMVVLTGQVATNLIGTDAFQEVDTIGITRPVVKHSFLCKSPLDIPKYIRQAFYIASTGKPGPVVVDLPKDCVGFASQGTDFPPLKDEDLELVTYKPTLQGHMGQIRRAVKQIMRAHRPIVLVGGGAIVGDACDNLYKFVDRFNLPVVCSLMGIGAFPSSDPRFLGMLGMHGTYQANNAINKSDLIFALGVRFDDRVTNNVKKFCPDAKVIHIDVDPSAISKIIEADLPIVGDAKTVLGQILDMSEEMHAQANNEVLKPWWDEINELKKFDGLAYTPTEGVCHPAQVVQALYKATKDHDVIVSTDVGQHQMFAALYYPIEKPRTFITSGGLGTMGFGFPAAIGAKLAHPEKEVILITGDGSFQMNIQELSTCLEFNVPVKVFIVDNHTLGMVRQWQTLFYQGRITSTNLNYNPDFVKVAEAYGHVGLRVGKPEELDETINKALAMKDKLVVVDIMCNTNTQVLPMQKTAGAMNEMILPSEYEKEHPSK</sequence>
<dbReference type="Pfam" id="PF00205">
    <property type="entry name" value="TPP_enzyme_M"/>
    <property type="match status" value="1"/>
</dbReference>
<dbReference type="EMBL" id="JAHLFE010000196">
    <property type="protein sequence ID" value="MBU3845116.1"/>
    <property type="molecule type" value="Genomic_DNA"/>
</dbReference>
<evidence type="ECO:0000259" key="15">
    <source>
        <dbReference type="Pfam" id="PF00205"/>
    </source>
</evidence>
<dbReference type="Pfam" id="PF02775">
    <property type="entry name" value="TPP_enzyme_C"/>
    <property type="match status" value="1"/>
</dbReference>
<keyword evidence="6" id="KW-0285">Flavoprotein</keyword>
<accession>A0A948THQ2</accession>
<keyword evidence="10 14" id="KW-0460">Magnesium</keyword>
<name>A0A948THQ2_9GAMM</name>
<dbReference type="NCBIfam" id="TIGR00118">
    <property type="entry name" value="acolac_lg"/>
    <property type="match status" value="1"/>
</dbReference>
<evidence type="ECO:0000256" key="13">
    <source>
        <dbReference type="ARBA" id="ARBA00048670"/>
    </source>
</evidence>
<reference evidence="18" key="2">
    <citation type="submission" date="2021-04" db="EMBL/GenBank/DDBJ databases">
        <authorList>
            <person name="Gilroy R."/>
        </authorList>
    </citation>
    <scope>NUCLEOTIDE SEQUENCE</scope>
    <source>
        <strain evidence="18">378</strain>
    </source>
</reference>
<dbReference type="GO" id="GO:0003984">
    <property type="term" value="F:acetolactate synthase activity"/>
    <property type="evidence" value="ECO:0007669"/>
    <property type="project" value="UniProtKB-EC"/>
</dbReference>
<evidence type="ECO:0000256" key="1">
    <source>
        <dbReference type="ARBA" id="ARBA00004974"/>
    </source>
</evidence>
<keyword evidence="7 14" id="KW-0808">Transferase</keyword>
<dbReference type="CDD" id="cd07035">
    <property type="entry name" value="TPP_PYR_POX_like"/>
    <property type="match status" value="1"/>
</dbReference>
<evidence type="ECO:0000256" key="5">
    <source>
        <dbReference type="ARBA" id="ARBA00022605"/>
    </source>
</evidence>
<comment type="similarity">
    <text evidence="3 14">Belongs to the TPP enzyme family.</text>
</comment>
<dbReference type="AlphaFoldDB" id="A0A948THQ2"/>
<dbReference type="SUPFAM" id="SSF52467">
    <property type="entry name" value="DHS-like NAD/FAD-binding domain"/>
    <property type="match status" value="1"/>
</dbReference>
<dbReference type="GO" id="GO:0009097">
    <property type="term" value="P:isoleucine biosynthetic process"/>
    <property type="evidence" value="ECO:0007669"/>
    <property type="project" value="TreeGrafter"/>
</dbReference>
<comment type="catalytic activity">
    <reaction evidence="13 14">
        <text>2 pyruvate + H(+) = (2S)-2-acetolactate + CO2</text>
        <dbReference type="Rhea" id="RHEA:25249"/>
        <dbReference type="ChEBI" id="CHEBI:15361"/>
        <dbReference type="ChEBI" id="CHEBI:15378"/>
        <dbReference type="ChEBI" id="CHEBI:16526"/>
        <dbReference type="ChEBI" id="CHEBI:58476"/>
        <dbReference type="EC" id="2.2.1.6"/>
    </reaction>
</comment>
<dbReference type="PROSITE" id="PS00187">
    <property type="entry name" value="TPP_ENZYMES"/>
    <property type="match status" value="1"/>
</dbReference>
<dbReference type="Pfam" id="PF02776">
    <property type="entry name" value="TPP_enzyme_N"/>
    <property type="match status" value="1"/>
</dbReference>
<dbReference type="InterPro" id="IPR011766">
    <property type="entry name" value="TPP_enzyme_TPP-bd"/>
</dbReference>
<evidence type="ECO:0000256" key="14">
    <source>
        <dbReference type="RuleBase" id="RU003591"/>
    </source>
</evidence>
<dbReference type="GO" id="GO:0030976">
    <property type="term" value="F:thiamine pyrophosphate binding"/>
    <property type="evidence" value="ECO:0007669"/>
    <property type="project" value="UniProtKB-UniRule"/>
</dbReference>
<feature type="domain" description="Thiamine pyrophosphate enzyme TPP-binding" evidence="16">
    <location>
        <begin position="398"/>
        <end position="547"/>
    </location>
</feature>
<dbReference type="FunFam" id="3.40.50.1220:FF:000008">
    <property type="entry name" value="Acetolactate synthase"/>
    <property type="match status" value="1"/>
</dbReference>
<evidence type="ECO:0000313" key="18">
    <source>
        <dbReference type="EMBL" id="MBU3845116.1"/>
    </source>
</evidence>
<evidence type="ECO:0000256" key="10">
    <source>
        <dbReference type="ARBA" id="ARBA00022842"/>
    </source>
</evidence>
<evidence type="ECO:0000256" key="4">
    <source>
        <dbReference type="ARBA" id="ARBA00013145"/>
    </source>
</evidence>
<dbReference type="SUPFAM" id="SSF52518">
    <property type="entry name" value="Thiamin diphosphate-binding fold (THDP-binding)"/>
    <property type="match status" value="2"/>
</dbReference>
<dbReference type="InterPro" id="IPR012846">
    <property type="entry name" value="Acetolactate_synth_lsu"/>
</dbReference>
<evidence type="ECO:0000259" key="16">
    <source>
        <dbReference type="Pfam" id="PF02775"/>
    </source>
</evidence>
<comment type="caution">
    <text evidence="18">The sequence shown here is derived from an EMBL/GenBank/DDBJ whole genome shotgun (WGS) entry which is preliminary data.</text>
</comment>
<gene>
    <name evidence="18" type="primary">ilvB</name>
    <name evidence="18" type="ORF">H9847_09710</name>
</gene>
<reference evidence="18" key="1">
    <citation type="journal article" date="2021" name="PeerJ">
        <title>Extensive microbial diversity within the chicken gut microbiome revealed by metagenomics and culture.</title>
        <authorList>
            <person name="Gilroy R."/>
            <person name="Ravi A."/>
            <person name="Getino M."/>
            <person name="Pursley I."/>
            <person name="Horton D.L."/>
            <person name="Alikhan N.F."/>
            <person name="Baker D."/>
            <person name="Gharbi K."/>
            <person name="Hall N."/>
            <person name="Watson M."/>
            <person name="Adriaenssens E.M."/>
            <person name="Foster-Nyarko E."/>
            <person name="Jarju S."/>
            <person name="Secka A."/>
            <person name="Antonio M."/>
            <person name="Oren A."/>
            <person name="Chaudhuri R.R."/>
            <person name="La Ragione R."/>
            <person name="Hildebrand F."/>
            <person name="Pallen M.J."/>
        </authorList>
    </citation>
    <scope>NUCLEOTIDE SEQUENCE</scope>
    <source>
        <strain evidence="18">378</strain>
    </source>
</reference>
<dbReference type="Proteomes" id="UP000733611">
    <property type="component" value="Unassembled WGS sequence"/>
</dbReference>
<evidence type="ECO:0000256" key="8">
    <source>
        <dbReference type="ARBA" id="ARBA00022723"/>
    </source>
</evidence>
<dbReference type="PANTHER" id="PTHR18968">
    <property type="entry name" value="THIAMINE PYROPHOSPHATE ENZYMES"/>
    <property type="match status" value="1"/>
</dbReference>
<keyword evidence="12 14" id="KW-0100">Branched-chain amino acid biosynthesis</keyword>
<evidence type="ECO:0000256" key="7">
    <source>
        <dbReference type="ARBA" id="ARBA00022679"/>
    </source>
</evidence>
<evidence type="ECO:0000259" key="17">
    <source>
        <dbReference type="Pfam" id="PF02776"/>
    </source>
</evidence>
<dbReference type="InterPro" id="IPR000399">
    <property type="entry name" value="TPP-bd_CS"/>
</dbReference>
<dbReference type="GO" id="GO:0050660">
    <property type="term" value="F:flavin adenine dinucleotide binding"/>
    <property type="evidence" value="ECO:0007669"/>
    <property type="project" value="InterPro"/>
</dbReference>
<dbReference type="InterPro" id="IPR039368">
    <property type="entry name" value="AHAS_TPP"/>
</dbReference>
<dbReference type="InterPro" id="IPR029035">
    <property type="entry name" value="DHS-like_NAD/FAD-binding_dom"/>
</dbReference>
<dbReference type="CDD" id="cd02015">
    <property type="entry name" value="TPP_AHAS"/>
    <property type="match status" value="1"/>
</dbReference>
<dbReference type="InterPro" id="IPR029061">
    <property type="entry name" value="THDP-binding"/>
</dbReference>